<keyword evidence="6" id="KW-0032">Aminotransferase</keyword>
<keyword evidence="4" id="KW-0663">Pyridoxal phosphate</keyword>
<dbReference type="Proteomes" id="UP000235786">
    <property type="component" value="Unassembled WGS sequence"/>
</dbReference>
<dbReference type="STRING" id="1149755.A0A2J6QV68"/>
<dbReference type="EMBL" id="KZ613969">
    <property type="protein sequence ID" value="PMD30151.1"/>
    <property type="molecule type" value="Genomic_DNA"/>
</dbReference>
<evidence type="ECO:0000256" key="1">
    <source>
        <dbReference type="ARBA" id="ARBA00001933"/>
    </source>
</evidence>
<keyword evidence="3 6" id="KW-0808">Transferase</keyword>
<gene>
    <name evidence="6" type="ORF">L207DRAFT_444275</name>
</gene>
<accession>A0A2J6QV68</accession>
<reference evidence="6 7" key="1">
    <citation type="submission" date="2016-04" db="EMBL/GenBank/DDBJ databases">
        <title>A degradative enzymes factory behind the ericoid mycorrhizal symbiosis.</title>
        <authorList>
            <consortium name="DOE Joint Genome Institute"/>
            <person name="Martino E."/>
            <person name="Morin E."/>
            <person name="Grelet G."/>
            <person name="Kuo A."/>
            <person name="Kohler A."/>
            <person name="Daghino S."/>
            <person name="Barry K."/>
            <person name="Choi C."/>
            <person name="Cichocki N."/>
            <person name="Clum A."/>
            <person name="Copeland A."/>
            <person name="Hainaut M."/>
            <person name="Haridas S."/>
            <person name="Labutti K."/>
            <person name="Lindquist E."/>
            <person name="Lipzen A."/>
            <person name="Khouja H.-R."/>
            <person name="Murat C."/>
            <person name="Ohm R."/>
            <person name="Olson A."/>
            <person name="Spatafora J."/>
            <person name="Veneault-Fourrey C."/>
            <person name="Henrissat B."/>
            <person name="Grigoriev I."/>
            <person name="Martin F."/>
            <person name="Perotto S."/>
        </authorList>
    </citation>
    <scope>NUCLEOTIDE SEQUENCE [LARGE SCALE GENOMIC DNA]</scope>
    <source>
        <strain evidence="6 7">F</strain>
    </source>
</reference>
<dbReference type="AlphaFoldDB" id="A0A2J6QV68"/>
<comment type="cofactor">
    <cofactor evidence="1">
        <name>pyridoxal 5'-phosphate</name>
        <dbReference type="ChEBI" id="CHEBI:597326"/>
    </cofactor>
</comment>
<proteinExistence type="inferred from homology"/>
<dbReference type="PANTHER" id="PTHR13693">
    <property type="entry name" value="CLASS II AMINOTRANSFERASE/8-AMINO-7-OXONONANOATE SYNTHASE"/>
    <property type="match status" value="1"/>
</dbReference>
<dbReference type="GO" id="GO:0009102">
    <property type="term" value="P:biotin biosynthetic process"/>
    <property type="evidence" value="ECO:0007669"/>
    <property type="project" value="TreeGrafter"/>
</dbReference>
<evidence type="ECO:0000313" key="7">
    <source>
        <dbReference type="Proteomes" id="UP000235786"/>
    </source>
</evidence>
<evidence type="ECO:0000256" key="3">
    <source>
        <dbReference type="ARBA" id="ARBA00022679"/>
    </source>
</evidence>
<dbReference type="InterPro" id="IPR015424">
    <property type="entry name" value="PyrdxlP-dep_Trfase"/>
</dbReference>
<keyword evidence="7" id="KW-1185">Reference proteome</keyword>
<dbReference type="Gene3D" id="3.40.640.10">
    <property type="entry name" value="Type I PLP-dependent aspartate aminotransferase-like (Major domain)"/>
    <property type="match status" value="1"/>
</dbReference>
<evidence type="ECO:0000256" key="4">
    <source>
        <dbReference type="ARBA" id="ARBA00022898"/>
    </source>
</evidence>
<dbReference type="GO" id="GO:0008483">
    <property type="term" value="F:transaminase activity"/>
    <property type="evidence" value="ECO:0007669"/>
    <property type="project" value="UniProtKB-KW"/>
</dbReference>
<feature type="domain" description="Aminotransferase class I/classII large" evidence="5">
    <location>
        <begin position="61"/>
        <end position="412"/>
    </location>
</feature>
<dbReference type="InterPro" id="IPR015422">
    <property type="entry name" value="PyrdxlP-dep_Trfase_small"/>
</dbReference>
<dbReference type="Pfam" id="PF00155">
    <property type="entry name" value="Aminotran_1_2"/>
    <property type="match status" value="1"/>
</dbReference>
<sequence>MPKSLSLFEQDLAATLEKRKAKGRYRPLYPPHELNNTIDFGSTDVMHLSASGALRREFLQELERNPGFQVGSKGSRLIDGNNQYVVDLEEYLADFHKAETALFFNSGFEANIAVFTTLPQPGDVIVYDEFVHASAIDGMRHTRAASIQMFKHNDMKSFKEVLQKVKTLFPDVREGRRSVFIAIESLYSMDGDYSPVHQVLSAAKEYFPLGNIVFCIDEAHTSGIIGPNGSGFICHYGLEHEFAIRIHTFGKAPSSHVAAIVMGSPRVKDTLANYARNFIYSTGPSFPSLACVKAGYKILSSPDGEERRKRLPVLTAYFLQCFFKHPVWEQIKGNGTIYIPNPGKYVSNGLVSPIIPLITKNKAYNLRAWLLREGINAWGVAYPVVPKGEDRVRVVIHSDNTRPQIERLVDVIMQWALEQKNIPEVKSQL</sequence>
<dbReference type="GO" id="GO:0030170">
    <property type="term" value="F:pyridoxal phosphate binding"/>
    <property type="evidence" value="ECO:0007669"/>
    <property type="project" value="InterPro"/>
</dbReference>
<dbReference type="PANTHER" id="PTHR13693:SF77">
    <property type="entry name" value="8-AMINO-7-OXONONANOATE SYNTHASE"/>
    <property type="match status" value="1"/>
</dbReference>
<dbReference type="InterPro" id="IPR050087">
    <property type="entry name" value="AON_synthase_class-II"/>
</dbReference>
<dbReference type="InterPro" id="IPR015421">
    <property type="entry name" value="PyrdxlP-dep_Trfase_major"/>
</dbReference>
<organism evidence="6 7">
    <name type="scientific">Hyaloscypha variabilis (strain UAMH 11265 / GT02V1 / F)</name>
    <name type="common">Meliniomyces variabilis</name>
    <dbReference type="NCBI Taxonomy" id="1149755"/>
    <lineage>
        <taxon>Eukaryota</taxon>
        <taxon>Fungi</taxon>
        <taxon>Dikarya</taxon>
        <taxon>Ascomycota</taxon>
        <taxon>Pezizomycotina</taxon>
        <taxon>Leotiomycetes</taxon>
        <taxon>Helotiales</taxon>
        <taxon>Hyaloscyphaceae</taxon>
        <taxon>Hyaloscypha</taxon>
        <taxon>Hyaloscypha variabilis</taxon>
    </lineage>
</organism>
<dbReference type="OrthoDB" id="2382073at2759"/>
<dbReference type="Gene3D" id="3.90.1150.10">
    <property type="entry name" value="Aspartate Aminotransferase, domain 1"/>
    <property type="match status" value="1"/>
</dbReference>
<evidence type="ECO:0000256" key="2">
    <source>
        <dbReference type="ARBA" id="ARBA00010008"/>
    </source>
</evidence>
<evidence type="ECO:0000259" key="5">
    <source>
        <dbReference type="Pfam" id="PF00155"/>
    </source>
</evidence>
<comment type="similarity">
    <text evidence="2">Belongs to the class-II pyridoxal-phosphate-dependent aminotransferase family. BioF subfamily.</text>
</comment>
<dbReference type="SUPFAM" id="SSF53383">
    <property type="entry name" value="PLP-dependent transferases"/>
    <property type="match status" value="1"/>
</dbReference>
<evidence type="ECO:0000313" key="6">
    <source>
        <dbReference type="EMBL" id="PMD30151.1"/>
    </source>
</evidence>
<name>A0A2J6QV68_HYAVF</name>
<dbReference type="InterPro" id="IPR004839">
    <property type="entry name" value="Aminotransferase_I/II_large"/>
</dbReference>
<protein>
    <submittedName>
        <fullName evidence="6">Class II aminotransferase/8-amino-7-oxononanoate synthase</fullName>
    </submittedName>
</protein>